<protein>
    <submittedName>
        <fullName evidence="3">Uncharacterized protein</fullName>
    </submittedName>
</protein>
<accession>A0A1D6NY69</accession>
<dbReference type="AlphaFoldDB" id="A0A1D6NY69"/>
<gene>
    <name evidence="3" type="ORF">ZEAMMB73_Zm00001d045666</name>
</gene>
<evidence type="ECO:0000256" key="2">
    <source>
        <dbReference type="SAM" id="MobiDB-lite"/>
    </source>
</evidence>
<evidence type="ECO:0000313" key="3">
    <source>
        <dbReference type="EMBL" id="AQL02945.1"/>
    </source>
</evidence>
<feature type="region of interest" description="Disordered" evidence="2">
    <location>
        <begin position="37"/>
        <end position="77"/>
    </location>
</feature>
<reference evidence="3" key="1">
    <citation type="submission" date="2015-12" db="EMBL/GenBank/DDBJ databases">
        <title>Update maize B73 reference genome by single molecule sequencing technologies.</title>
        <authorList>
            <consortium name="Maize Genome Sequencing Project"/>
            <person name="Ware D."/>
        </authorList>
    </citation>
    <scope>NUCLEOTIDE SEQUENCE</scope>
    <source>
        <tissue evidence="3">Seedling</tissue>
    </source>
</reference>
<feature type="coiled-coil region" evidence="1">
    <location>
        <begin position="149"/>
        <end position="197"/>
    </location>
</feature>
<proteinExistence type="predicted"/>
<sequence>MGAEETKIGEAIALIAHSVTPLEYTMVTPSAIMAAEDKGSSKPALAEDKEKGPVEFEEAKKSIKDDTPLGEGPFDQDLGGRRYRVHHAIGKVMGAKQLVEVIGFAEQLGYPSGSIIFVGRPDDYLYWCPDNMETEVCRYMTDNIDFPKLETMREEKNELEASNAEKGKRIVSLEAELKRVKEENEAKTTKLMQASAEVAVNVSNAQVKIDDLKDEVNHVK</sequence>
<evidence type="ECO:0000256" key="1">
    <source>
        <dbReference type="SAM" id="Coils"/>
    </source>
</evidence>
<dbReference type="EMBL" id="CM000785">
    <property type="protein sequence ID" value="AQL02945.1"/>
    <property type="molecule type" value="Genomic_DNA"/>
</dbReference>
<keyword evidence="1" id="KW-0175">Coiled coil</keyword>
<name>A0A1D6NY69_MAIZE</name>
<dbReference type="InParanoid" id="A0A1D6NY69"/>
<feature type="compositionally biased region" description="Basic and acidic residues" evidence="2">
    <location>
        <begin position="37"/>
        <end position="67"/>
    </location>
</feature>
<organism evidence="3">
    <name type="scientific">Zea mays</name>
    <name type="common">Maize</name>
    <dbReference type="NCBI Taxonomy" id="4577"/>
    <lineage>
        <taxon>Eukaryota</taxon>
        <taxon>Viridiplantae</taxon>
        <taxon>Streptophyta</taxon>
        <taxon>Embryophyta</taxon>
        <taxon>Tracheophyta</taxon>
        <taxon>Spermatophyta</taxon>
        <taxon>Magnoliopsida</taxon>
        <taxon>Liliopsida</taxon>
        <taxon>Poales</taxon>
        <taxon>Poaceae</taxon>
        <taxon>PACMAD clade</taxon>
        <taxon>Panicoideae</taxon>
        <taxon>Andropogonodae</taxon>
        <taxon>Andropogoneae</taxon>
        <taxon>Tripsacinae</taxon>
        <taxon>Zea</taxon>
    </lineage>
</organism>